<feature type="domain" description="Beta-galactosidase" evidence="2">
    <location>
        <begin position="199"/>
        <end position="320"/>
    </location>
</feature>
<organism evidence="3 4">
    <name type="scientific">Penicillium flavigenum</name>
    <dbReference type="NCBI Taxonomy" id="254877"/>
    <lineage>
        <taxon>Eukaryota</taxon>
        <taxon>Fungi</taxon>
        <taxon>Dikarya</taxon>
        <taxon>Ascomycota</taxon>
        <taxon>Pezizomycotina</taxon>
        <taxon>Eurotiomycetes</taxon>
        <taxon>Eurotiomycetidae</taxon>
        <taxon>Eurotiales</taxon>
        <taxon>Aspergillaceae</taxon>
        <taxon>Penicillium</taxon>
    </lineage>
</organism>
<keyword evidence="4" id="KW-1185">Reference proteome</keyword>
<reference evidence="4" key="1">
    <citation type="journal article" date="2017" name="Nat. Microbiol.">
        <title>Global analysis of biosynthetic gene clusters reveals vast potential of secondary metabolite production in Penicillium species.</title>
        <authorList>
            <person name="Nielsen J.C."/>
            <person name="Grijseels S."/>
            <person name="Prigent S."/>
            <person name="Ji B."/>
            <person name="Dainat J."/>
            <person name="Nielsen K.F."/>
            <person name="Frisvad J.C."/>
            <person name="Workman M."/>
            <person name="Nielsen J."/>
        </authorList>
    </citation>
    <scope>NUCLEOTIDE SEQUENCE [LARGE SCALE GENOMIC DNA]</scope>
    <source>
        <strain evidence="4">IBT 14082</strain>
    </source>
</reference>
<dbReference type="InterPro" id="IPR018954">
    <property type="entry name" value="Betagal_dom2"/>
</dbReference>
<dbReference type="SUPFAM" id="SSF51445">
    <property type="entry name" value="(Trans)glycosidases"/>
    <property type="match status" value="1"/>
</dbReference>
<protein>
    <recommendedName>
        <fullName evidence="2">Beta-galactosidase domain-containing protein</fullName>
    </recommendedName>
</protein>
<proteinExistence type="inferred from homology"/>
<dbReference type="SUPFAM" id="SSF51011">
    <property type="entry name" value="Glycosyl hydrolase domain"/>
    <property type="match status" value="1"/>
</dbReference>
<evidence type="ECO:0000256" key="1">
    <source>
        <dbReference type="ARBA" id="ARBA00009809"/>
    </source>
</evidence>
<dbReference type="InterPro" id="IPR001944">
    <property type="entry name" value="Glycoside_Hdrlase_35"/>
</dbReference>
<dbReference type="InterPro" id="IPR037110">
    <property type="entry name" value="Betagal_dom2_sf"/>
</dbReference>
<comment type="similarity">
    <text evidence="1">Belongs to the glycosyl hydrolase 35 family.</text>
</comment>
<dbReference type="InterPro" id="IPR031330">
    <property type="entry name" value="Gly_Hdrlase_35_cat"/>
</dbReference>
<dbReference type="Proteomes" id="UP000191342">
    <property type="component" value="Unassembled WGS sequence"/>
</dbReference>
<sequence length="320" mass="35440">MVQPENEYSTWPGVADFPTDMNRNYMAYVEQQLLDEGITVPLLVNDNLVMGYFAPGSGQGAVDIYAIDAYQVRYDCAIPVFGPLTDFRMMASDTRMRRPLLLLSSKGGLVRDGVVQDMCSQLVNKEAVRVVYKNIYTLGVKIFNIYMTFGGTNWGNLGYMGGHTSYDYGAAIAEERAIWRKKYSEQKLQANFLKVSPAYLTLTPHLGANGTYGTPSSIAVTALLKNGTSTNFYIIRHADFTSIDNTQYTLILPTSMGDIEIPQLGGYLTLNGRDSKFHVTYYDVGGINLIYSSAEIFTWTRGSGSTRVLILYGGAGETHE</sequence>
<dbReference type="OrthoDB" id="1657402at2759"/>
<dbReference type="Pfam" id="PF01301">
    <property type="entry name" value="Glyco_hydro_35"/>
    <property type="match status" value="1"/>
</dbReference>
<dbReference type="PANTHER" id="PTHR23421">
    <property type="entry name" value="BETA-GALACTOSIDASE RELATED"/>
    <property type="match status" value="1"/>
</dbReference>
<evidence type="ECO:0000313" key="3">
    <source>
        <dbReference type="EMBL" id="OQE32507.1"/>
    </source>
</evidence>
<evidence type="ECO:0000259" key="2">
    <source>
        <dbReference type="SMART" id="SM01029"/>
    </source>
</evidence>
<dbReference type="EMBL" id="MLQL01000001">
    <property type="protein sequence ID" value="OQE32507.1"/>
    <property type="molecule type" value="Genomic_DNA"/>
</dbReference>
<dbReference type="SMART" id="SM01029">
    <property type="entry name" value="BetaGal_dom2"/>
    <property type="match status" value="1"/>
</dbReference>
<accession>A0A1V6U1R6</accession>
<comment type="caution">
    <text evidence="3">The sequence shown here is derived from an EMBL/GenBank/DDBJ whole genome shotgun (WGS) entry which is preliminary data.</text>
</comment>
<evidence type="ECO:0000313" key="4">
    <source>
        <dbReference type="Proteomes" id="UP000191342"/>
    </source>
</evidence>
<dbReference type="InterPro" id="IPR017853">
    <property type="entry name" value="GH"/>
</dbReference>
<dbReference type="AlphaFoldDB" id="A0A1V6U1R6"/>
<dbReference type="GO" id="GO:0004553">
    <property type="term" value="F:hydrolase activity, hydrolyzing O-glycosyl compounds"/>
    <property type="evidence" value="ECO:0007669"/>
    <property type="project" value="InterPro"/>
</dbReference>
<dbReference type="GO" id="GO:0005975">
    <property type="term" value="P:carbohydrate metabolic process"/>
    <property type="evidence" value="ECO:0007669"/>
    <property type="project" value="InterPro"/>
</dbReference>
<gene>
    <name evidence="3" type="ORF">PENFLA_c001G03164</name>
</gene>
<dbReference type="Pfam" id="PF10435">
    <property type="entry name" value="BetaGal_dom2"/>
    <property type="match status" value="1"/>
</dbReference>
<dbReference type="Gene3D" id="3.20.20.80">
    <property type="entry name" value="Glycosidases"/>
    <property type="match status" value="1"/>
</dbReference>
<dbReference type="Gene3D" id="2.102.20.10">
    <property type="entry name" value="Beta-galactosidase, domain 2"/>
    <property type="match status" value="1"/>
</dbReference>
<dbReference type="STRING" id="254877.A0A1V6U1R6"/>
<name>A0A1V6U1R6_9EURO</name>